<protein>
    <submittedName>
        <fullName evidence="2">Uncharacterized protein</fullName>
    </submittedName>
</protein>
<proteinExistence type="predicted"/>
<evidence type="ECO:0000313" key="2">
    <source>
        <dbReference type="EMBL" id="GBC01597.1"/>
    </source>
</evidence>
<feature type="region of interest" description="Disordered" evidence="1">
    <location>
        <begin position="1"/>
        <end position="23"/>
    </location>
</feature>
<gene>
    <name evidence="2" type="ORF">RclHR1_42530001</name>
</gene>
<dbReference type="EMBL" id="BEXD01003617">
    <property type="protein sequence ID" value="GBC01597.1"/>
    <property type="molecule type" value="Genomic_DNA"/>
</dbReference>
<organism evidence="2 3">
    <name type="scientific">Rhizophagus clarus</name>
    <dbReference type="NCBI Taxonomy" id="94130"/>
    <lineage>
        <taxon>Eukaryota</taxon>
        <taxon>Fungi</taxon>
        <taxon>Fungi incertae sedis</taxon>
        <taxon>Mucoromycota</taxon>
        <taxon>Glomeromycotina</taxon>
        <taxon>Glomeromycetes</taxon>
        <taxon>Glomerales</taxon>
        <taxon>Glomeraceae</taxon>
        <taxon>Rhizophagus</taxon>
    </lineage>
</organism>
<dbReference type="Proteomes" id="UP000247702">
    <property type="component" value="Unassembled WGS sequence"/>
</dbReference>
<reference evidence="2 3" key="1">
    <citation type="submission" date="2017-11" db="EMBL/GenBank/DDBJ databases">
        <title>The genome of Rhizophagus clarus HR1 reveals common genetic basis of auxotrophy among arbuscular mycorrhizal fungi.</title>
        <authorList>
            <person name="Kobayashi Y."/>
        </authorList>
    </citation>
    <scope>NUCLEOTIDE SEQUENCE [LARGE SCALE GENOMIC DNA]</scope>
    <source>
        <strain evidence="2 3">HR1</strain>
    </source>
</reference>
<comment type="caution">
    <text evidence="2">The sequence shown here is derived from an EMBL/GenBank/DDBJ whole genome shotgun (WGS) entry which is preliminary data.</text>
</comment>
<dbReference type="AlphaFoldDB" id="A0A2Z6SA77"/>
<sequence length="249" mass="28407">DPKAGSGPATQAHRDIEQQDTISKESAQKDIIFKECPVGRDSERPHRNRFLMSKWVGKIPHPDDKITYAFIQPIAKPEEYKKLPYMLQLIGLILPKIKEVLQIELRKKDQITSAIVALALGGSYNPTPPKFANKKCTINPDNQGLIDPETNRPSEKCLQGALGAYFTYQDGHTDHLGHRIFRAKNLKPYLEQVKLDGIPMPTPVFPHIFNKIEEMNPDISVNVWNWKEETATPKPVIYSKNYNRPHIIH</sequence>
<feature type="non-terminal residue" evidence="2">
    <location>
        <position position="1"/>
    </location>
</feature>
<feature type="non-terminal residue" evidence="2">
    <location>
        <position position="249"/>
    </location>
</feature>
<evidence type="ECO:0000256" key="1">
    <source>
        <dbReference type="SAM" id="MobiDB-lite"/>
    </source>
</evidence>
<keyword evidence="3" id="KW-1185">Reference proteome</keyword>
<evidence type="ECO:0000313" key="3">
    <source>
        <dbReference type="Proteomes" id="UP000247702"/>
    </source>
</evidence>
<name>A0A2Z6SA77_9GLOM</name>
<accession>A0A2Z6SA77</accession>
<feature type="compositionally biased region" description="Basic and acidic residues" evidence="1">
    <location>
        <begin position="12"/>
        <end position="23"/>
    </location>
</feature>